<feature type="domain" description="Alpha/beta hydrolase fold-3" evidence="1">
    <location>
        <begin position="216"/>
        <end position="353"/>
    </location>
</feature>
<dbReference type="AlphaFoldDB" id="A0A261XZG4"/>
<dbReference type="GO" id="GO:0019433">
    <property type="term" value="P:triglyceride catabolic process"/>
    <property type="evidence" value="ECO:0007669"/>
    <property type="project" value="TreeGrafter"/>
</dbReference>
<dbReference type="OrthoDB" id="5570009at2759"/>
<dbReference type="Proteomes" id="UP000242875">
    <property type="component" value="Unassembled WGS sequence"/>
</dbReference>
<dbReference type="PANTHER" id="PTHR23025:SF3">
    <property type="entry name" value="HORMONE-SENSITIVE LIPASE"/>
    <property type="match status" value="1"/>
</dbReference>
<dbReference type="InterPro" id="IPR029058">
    <property type="entry name" value="AB_hydrolase_fold"/>
</dbReference>
<keyword evidence="3" id="KW-1185">Reference proteome</keyword>
<evidence type="ECO:0000259" key="1">
    <source>
        <dbReference type="Pfam" id="PF07859"/>
    </source>
</evidence>
<dbReference type="GO" id="GO:0004771">
    <property type="term" value="F:sterol ester esterase activity"/>
    <property type="evidence" value="ECO:0007669"/>
    <property type="project" value="TreeGrafter"/>
</dbReference>
<name>A0A261XZG4_9FUNG</name>
<evidence type="ECO:0000313" key="2">
    <source>
        <dbReference type="EMBL" id="OZJ03757.1"/>
    </source>
</evidence>
<dbReference type="InterPro" id="IPR013094">
    <property type="entry name" value="AB_hydrolase_3"/>
</dbReference>
<dbReference type="GO" id="GO:0005829">
    <property type="term" value="C:cytosol"/>
    <property type="evidence" value="ECO:0007669"/>
    <property type="project" value="TreeGrafter"/>
</dbReference>
<proteinExistence type="predicted"/>
<protein>
    <recommendedName>
        <fullName evidence="1">Alpha/beta hydrolase fold-3 domain-containing protein</fullName>
    </recommendedName>
</protein>
<dbReference type="EMBL" id="MVBO01000070">
    <property type="protein sequence ID" value="OZJ03757.1"/>
    <property type="molecule type" value="Genomic_DNA"/>
</dbReference>
<comment type="caution">
    <text evidence="2">The sequence shown here is derived from an EMBL/GenBank/DDBJ whole genome shotgun (WGS) entry which is preliminary data.</text>
</comment>
<organism evidence="2 3">
    <name type="scientific">Bifiguratus adelaidae</name>
    <dbReference type="NCBI Taxonomy" id="1938954"/>
    <lineage>
        <taxon>Eukaryota</taxon>
        <taxon>Fungi</taxon>
        <taxon>Fungi incertae sedis</taxon>
        <taxon>Mucoromycota</taxon>
        <taxon>Mucoromycotina</taxon>
        <taxon>Endogonomycetes</taxon>
        <taxon>Endogonales</taxon>
        <taxon>Endogonales incertae sedis</taxon>
        <taxon>Bifiguratus</taxon>
    </lineage>
</organism>
<gene>
    <name evidence="2" type="ORF">BZG36_03058</name>
</gene>
<sequence>MLDHLLGKPSANWKRCQVLILCLLSSVLISKGNIGRAPRTFRRINNRLARWAPWQIALATWTLLYISRNSFLLLGFQAKEPLARLYKRSFYRATWVLTALDAGFLTALPIQCKWLRDICSILFTGYYILHADDADEKVRRVRATVTIEEMRCSWEKQTNPYLTFFSTLQRPKLATRDIILLERYPCHETKEIKPAVKCHLYYRGNREHLHEHDRLILHFPGGGFVSMPPPCHEDAISYWCHRTGLPLLSVDYGKAPERPYPWALEECFDVYRRIMETNGACIGLRLPSGRRLQVVLIGDSAGGNLVSAVTLKTLVHNVAIAHSSGDSTAASSVLDQHLPVPTALIVVYPALNFDFSCWMSPAQLTLMRTESSQNLKGMEAVMATKDHLRHKSPLSVVPDVEKPSLYRRGMQVLFGSKEPKRKIPEQTIATVLSRASKSMVGIAESASAKAAGETQRIVPRLAMTSRMSFFNDRIIGPDLMRAMAILYLGPHSYPDFSNDYFLSPLVAPVNLLAKFPKTYLLCGEKDPFVDDTVLFAARLRQAKRQYNVNENENVEVKIMEGISHAFLQMTALLPEAKDIVNEIGDWMNQAFANAGVSASEVNLEDAGMVLAGSPQFHGVTGEDTSVIMVDGQYSLGFGPNQDDEEADSIFLKPSDASPKITVEQY</sequence>
<dbReference type="Gene3D" id="3.40.50.1820">
    <property type="entry name" value="alpha/beta hydrolase"/>
    <property type="match status" value="2"/>
</dbReference>
<evidence type="ECO:0000313" key="3">
    <source>
        <dbReference type="Proteomes" id="UP000242875"/>
    </source>
</evidence>
<dbReference type="GO" id="GO:0004806">
    <property type="term" value="F:triacylglycerol lipase activity"/>
    <property type="evidence" value="ECO:0007669"/>
    <property type="project" value="TreeGrafter"/>
</dbReference>
<reference evidence="2 3" key="1">
    <citation type="journal article" date="2017" name="Mycologia">
        <title>Bifiguratus adelaidae, gen. et sp. nov., a new member of Mucoromycotina in endophytic and soil-dwelling habitats.</title>
        <authorList>
            <person name="Torres-Cruz T.J."/>
            <person name="Billingsley Tobias T.L."/>
            <person name="Almatruk M."/>
            <person name="Hesse C."/>
            <person name="Kuske C.R."/>
            <person name="Desiro A."/>
            <person name="Benucci G.M."/>
            <person name="Bonito G."/>
            <person name="Stajich J.E."/>
            <person name="Dunlap C."/>
            <person name="Arnold A.E."/>
            <person name="Porras-Alfaro A."/>
        </authorList>
    </citation>
    <scope>NUCLEOTIDE SEQUENCE [LARGE SCALE GENOMIC DNA]</scope>
    <source>
        <strain evidence="2 3">AZ0501</strain>
    </source>
</reference>
<dbReference type="SUPFAM" id="SSF53474">
    <property type="entry name" value="alpha/beta-Hydrolases"/>
    <property type="match status" value="1"/>
</dbReference>
<accession>A0A261XZG4</accession>
<feature type="domain" description="Alpha/beta hydrolase fold-3" evidence="1">
    <location>
        <begin position="471"/>
        <end position="553"/>
    </location>
</feature>
<dbReference type="PANTHER" id="PTHR23025">
    <property type="entry name" value="TRIACYLGLYCEROL LIPASE"/>
    <property type="match status" value="1"/>
</dbReference>
<dbReference type="Pfam" id="PF07859">
    <property type="entry name" value="Abhydrolase_3"/>
    <property type="match status" value="2"/>
</dbReference>